<dbReference type="RefSeq" id="WP_344669765.1">
    <property type="nucleotide sequence ID" value="NZ_BAAAQN010000051.1"/>
</dbReference>
<accession>A0ABN2V482</accession>
<evidence type="ECO:0000313" key="2">
    <source>
        <dbReference type="EMBL" id="GAA2051250.1"/>
    </source>
</evidence>
<dbReference type="SUPFAM" id="SSF53649">
    <property type="entry name" value="Alkaline phosphatase-like"/>
    <property type="match status" value="1"/>
</dbReference>
<evidence type="ECO:0000256" key="1">
    <source>
        <dbReference type="SAM" id="SignalP"/>
    </source>
</evidence>
<organism evidence="2 3">
    <name type="scientific">Catenulispora yoronensis</name>
    <dbReference type="NCBI Taxonomy" id="450799"/>
    <lineage>
        <taxon>Bacteria</taxon>
        <taxon>Bacillati</taxon>
        <taxon>Actinomycetota</taxon>
        <taxon>Actinomycetes</taxon>
        <taxon>Catenulisporales</taxon>
        <taxon>Catenulisporaceae</taxon>
        <taxon>Catenulispora</taxon>
    </lineage>
</organism>
<reference evidence="2 3" key="1">
    <citation type="journal article" date="2019" name="Int. J. Syst. Evol. Microbiol.">
        <title>The Global Catalogue of Microorganisms (GCM) 10K type strain sequencing project: providing services to taxonomists for standard genome sequencing and annotation.</title>
        <authorList>
            <consortium name="The Broad Institute Genomics Platform"/>
            <consortium name="The Broad Institute Genome Sequencing Center for Infectious Disease"/>
            <person name="Wu L."/>
            <person name="Ma J."/>
        </authorList>
    </citation>
    <scope>NUCLEOTIDE SEQUENCE [LARGE SCALE GENOMIC DNA]</scope>
    <source>
        <strain evidence="2 3">JCM 16014</strain>
    </source>
</reference>
<dbReference type="EMBL" id="BAAAQN010000051">
    <property type="protein sequence ID" value="GAA2051250.1"/>
    <property type="molecule type" value="Genomic_DNA"/>
</dbReference>
<comment type="caution">
    <text evidence="2">The sequence shown here is derived from an EMBL/GenBank/DDBJ whole genome shotgun (WGS) entry which is preliminary data.</text>
</comment>
<sequence>MRRTRTRAAALALAVAAATVGTTAAATGVASAQGRDGGGTAGCRLGAGNAAVKHVIYLQFDNVHFTRDNPNVPSDLEQMPHLLNFLESQGTLDDNHHTPLIAHTGTDILTSLTGLYGDKHGMPIANSYRYFDQNGVSQPAGTFAYWTDGVYDFNNPNPTDTAPTMVGQDGKTTPAPWTAYTRAGCDFGAVATANTILENTGPDVPKVFGANSPEAAEAADKTNSNLAQTDFVGIGVHCAKTSKLCAAAGANARPDVLPDEPGGYTGYSGLFGAKYTDPAISPRGPVTDVSGATTIADALGRPGFPGFDGMSAANSLGYIAQMQEAGVPVTYGYISDAHDNHAPGGHAYGPGEAGYVAALKSYDTAFDQFFHRLSKDGINASNTMFVVTADENDHFVGGTPSPATCDGVTTPCTYTQLGELNANVKGLLTTQTGDSTSYGIHADSAPNFWVAGAPAANAPQVRTFEHHLDGLTADNPLTGRTETFADYFADSTEMKLLHMETADPKRNPTLTEFANPNYYVFSGAPNCTTPCITEPNGFAWNHGDFAPDINTTWAGFVGPSFKKLGVTDTVWSDHTDLRPTMLTALGLRDTYVHDGVPLVQFIKDNALPSGLHGKKIEELEATYKQLDASVGAFGTDTLKAATAGIKSDTPNDQQFTATEAALTKLGTDRDALASRIATAIDDAAFHGCGLSGGRAHELVREAKGVLGRAHTLAG</sequence>
<gene>
    <name evidence="2" type="ORF">GCM10009839_67670</name>
</gene>
<keyword evidence="1" id="KW-0732">Signal</keyword>
<evidence type="ECO:0000313" key="3">
    <source>
        <dbReference type="Proteomes" id="UP001500751"/>
    </source>
</evidence>
<proteinExistence type="predicted"/>
<dbReference type="Gene3D" id="3.40.720.10">
    <property type="entry name" value="Alkaline Phosphatase, subunit A"/>
    <property type="match status" value="1"/>
</dbReference>
<protein>
    <recommendedName>
        <fullName evidence="4">Phosphoesterase</fullName>
    </recommendedName>
</protein>
<evidence type="ECO:0008006" key="4">
    <source>
        <dbReference type="Google" id="ProtNLM"/>
    </source>
</evidence>
<dbReference type="InterPro" id="IPR017850">
    <property type="entry name" value="Alkaline_phosphatase_core_sf"/>
</dbReference>
<name>A0ABN2V482_9ACTN</name>
<keyword evidence="3" id="KW-1185">Reference proteome</keyword>
<feature type="chain" id="PRO_5047083609" description="Phosphoesterase" evidence="1">
    <location>
        <begin position="26"/>
        <end position="714"/>
    </location>
</feature>
<dbReference type="Proteomes" id="UP001500751">
    <property type="component" value="Unassembled WGS sequence"/>
</dbReference>
<feature type="signal peptide" evidence="1">
    <location>
        <begin position="1"/>
        <end position="25"/>
    </location>
</feature>